<feature type="domain" description="Fe-S hydro-lyase tartrate dehydratase alpha-type catalytic" evidence="7">
    <location>
        <begin position="11"/>
        <end position="274"/>
    </location>
</feature>
<keyword evidence="3" id="KW-0479">Metal-binding</keyword>
<name>A0A0B8NYG2_9VIBR</name>
<keyword evidence="9" id="KW-1185">Reference proteome</keyword>
<comment type="caution">
    <text evidence="8">The sequence shown here is derived from an EMBL/GenBank/DDBJ whole genome shotgun (WGS) entry which is preliminary data.</text>
</comment>
<evidence type="ECO:0000259" key="7">
    <source>
        <dbReference type="Pfam" id="PF05681"/>
    </source>
</evidence>
<keyword evidence="4" id="KW-0408">Iron</keyword>
<evidence type="ECO:0000256" key="3">
    <source>
        <dbReference type="ARBA" id="ARBA00022723"/>
    </source>
</evidence>
<dbReference type="EMBL" id="BBRZ01000172">
    <property type="protein sequence ID" value="GAM59570.1"/>
    <property type="molecule type" value="Genomic_DNA"/>
</dbReference>
<evidence type="ECO:0000256" key="4">
    <source>
        <dbReference type="ARBA" id="ARBA00023004"/>
    </source>
</evidence>
<protein>
    <submittedName>
        <fullName evidence="8">Fumarate hydratase class I, aerobic</fullName>
        <ecNumber evidence="8">4.2.1.2</ecNumber>
    </submittedName>
</protein>
<evidence type="ECO:0000256" key="1">
    <source>
        <dbReference type="ARBA" id="ARBA00008876"/>
    </source>
</evidence>
<dbReference type="EC" id="4.2.1.2" evidence="8"/>
<evidence type="ECO:0000256" key="5">
    <source>
        <dbReference type="ARBA" id="ARBA00023014"/>
    </source>
</evidence>
<keyword evidence="6 8" id="KW-0456">Lyase</keyword>
<evidence type="ECO:0000313" key="9">
    <source>
        <dbReference type="Proteomes" id="UP000031671"/>
    </source>
</evidence>
<gene>
    <name evidence="8" type="ORF">JCM19231_4300</name>
</gene>
<evidence type="ECO:0000256" key="2">
    <source>
        <dbReference type="ARBA" id="ARBA00022485"/>
    </source>
</evidence>
<dbReference type="GO" id="GO:0004333">
    <property type="term" value="F:fumarate hydratase activity"/>
    <property type="evidence" value="ECO:0007669"/>
    <property type="project" value="UniProtKB-EC"/>
</dbReference>
<keyword evidence="5" id="KW-0411">Iron-sulfur</keyword>
<comment type="similarity">
    <text evidence="1">Belongs to the class-I fumarase family.</text>
</comment>
<reference evidence="8 9" key="2">
    <citation type="submission" date="2015-01" db="EMBL/GenBank/DDBJ databases">
        <authorList>
            <consortium name="NBRP consortium"/>
            <person name="Sawabe T."/>
            <person name="Meirelles P."/>
            <person name="Feng G."/>
            <person name="Sayaka M."/>
            <person name="Hattori M."/>
            <person name="Ohkuma M."/>
        </authorList>
    </citation>
    <scope>NUCLEOTIDE SEQUENCE [LARGE SCALE GENOMIC DNA]</scope>
    <source>
        <strain evidence="9">JCM 19231</strain>
    </source>
</reference>
<dbReference type="GO" id="GO:0046872">
    <property type="term" value="F:metal ion binding"/>
    <property type="evidence" value="ECO:0007669"/>
    <property type="project" value="UniProtKB-KW"/>
</dbReference>
<dbReference type="InterPro" id="IPR004646">
    <property type="entry name" value="Fe-S_hydro-lyase_TtdA-typ_cat"/>
</dbReference>
<sequence>MTVIRKQDVIDSVADALQYISYYHPLDFVQALEKAYHAEQSSAAKDAIAQILINSRMSAEGHRPICQDTGIVTCFVNIGMAVQWDATDMTVQEMIDEGVRRAYTNPDNPLRASILLDPAGKRTNSKDNTPSVVHINMVPGDKVEIQIAAKGGGSENKAKMVMLNPSDDIAEWVEKTLPTMGAGWCPPGMLGIGIGGTAEKAAVLAKESLMESVDIHELKARGAETTEEKLRLEIFERANKTGIGAQGLGGLTTVLDVKIKTAPTHAASKPVCMILTVPPRVTYTSL</sequence>
<dbReference type="Pfam" id="PF05681">
    <property type="entry name" value="Fumerase"/>
    <property type="match status" value="1"/>
</dbReference>
<dbReference type="AlphaFoldDB" id="A0A0B8NYG2"/>
<organism evidence="8 9">
    <name type="scientific">Vibrio ishigakensis</name>
    <dbReference type="NCBI Taxonomy" id="1481914"/>
    <lineage>
        <taxon>Bacteria</taxon>
        <taxon>Pseudomonadati</taxon>
        <taxon>Pseudomonadota</taxon>
        <taxon>Gammaproteobacteria</taxon>
        <taxon>Vibrionales</taxon>
        <taxon>Vibrionaceae</taxon>
        <taxon>Vibrio</taxon>
    </lineage>
</organism>
<evidence type="ECO:0000256" key="6">
    <source>
        <dbReference type="ARBA" id="ARBA00023239"/>
    </source>
</evidence>
<dbReference type="PANTHER" id="PTHR43351">
    <property type="entry name" value="L(+)-TARTRATE DEHYDRATASE SUBUNIT BETA"/>
    <property type="match status" value="1"/>
</dbReference>
<dbReference type="Proteomes" id="UP000031671">
    <property type="component" value="Unassembled WGS sequence"/>
</dbReference>
<keyword evidence="2" id="KW-0004">4Fe-4S</keyword>
<dbReference type="NCBIfam" id="TIGR00722">
    <property type="entry name" value="ttdA_fumA_fumB"/>
    <property type="match status" value="1"/>
</dbReference>
<dbReference type="GO" id="GO:0051539">
    <property type="term" value="F:4 iron, 4 sulfur cluster binding"/>
    <property type="evidence" value="ECO:0007669"/>
    <property type="project" value="UniProtKB-KW"/>
</dbReference>
<accession>A0A0B8NYG2</accession>
<reference evidence="8 9" key="1">
    <citation type="submission" date="2015-01" db="EMBL/GenBank/DDBJ databases">
        <title>Vibrio sp. C1 JCM 19231 whole genome shotgun sequence.</title>
        <authorList>
            <person name="Sawabe T."/>
            <person name="Meirelles P."/>
            <person name="Feng G."/>
            <person name="Sayaka M."/>
            <person name="Hattori M."/>
            <person name="Ohkuma M."/>
        </authorList>
    </citation>
    <scope>NUCLEOTIDE SEQUENCE [LARGE SCALE GENOMIC DNA]</scope>
    <source>
        <strain evidence="9">JCM 19231</strain>
    </source>
</reference>
<evidence type="ECO:0000313" key="8">
    <source>
        <dbReference type="EMBL" id="GAM59570.1"/>
    </source>
</evidence>
<proteinExistence type="inferred from homology"/>
<dbReference type="PANTHER" id="PTHR43351:SF2">
    <property type="entry name" value="L(+)-TARTRATE DEHYDRATASE SUBUNIT BETA-RELATED"/>
    <property type="match status" value="1"/>
</dbReference>